<evidence type="ECO:0000256" key="1">
    <source>
        <dbReference type="ARBA" id="ARBA00022729"/>
    </source>
</evidence>
<name>A0ABR3JWW8_9AGAR</name>
<evidence type="ECO:0000256" key="2">
    <source>
        <dbReference type="ARBA" id="ARBA00022801"/>
    </source>
</evidence>
<dbReference type="PANTHER" id="PTHR10963:SF22">
    <property type="entry name" value="GLYCOSIDASE CRH2-RELATED"/>
    <property type="match status" value="1"/>
</dbReference>
<reference evidence="7" key="1">
    <citation type="submission" date="2024-06" db="EMBL/GenBank/DDBJ databases">
        <title>Multi-omics analyses provide insights into the biosynthesis of the anticancer antibiotic pleurotin in Hohenbuehelia grisea.</title>
        <authorList>
            <person name="Weaver J.A."/>
            <person name="Alberti F."/>
        </authorList>
    </citation>
    <scope>NUCLEOTIDE SEQUENCE [LARGE SCALE GENOMIC DNA]</scope>
    <source>
        <strain evidence="7">T-177</strain>
    </source>
</reference>
<feature type="domain" description="GH16" evidence="5">
    <location>
        <begin position="60"/>
        <end position="287"/>
    </location>
</feature>
<organism evidence="6 7">
    <name type="scientific">Hohenbuehelia grisea</name>
    <dbReference type="NCBI Taxonomy" id="104357"/>
    <lineage>
        <taxon>Eukaryota</taxon>
        <taxon>Fungi</taxon>
        <taxon>Dikarya</taxon>
        <taxon>Basidiomycota</taxon>
        <taxon>Agaricomycotina</taxon>
        <taxon>Agaricomycetes</taxon>
        <taxon>Agaricomycetidae</taxon>
        <taxon>Agaricales</taxon>
        <taxon>Pleurotineae</taxon>
        <taxon>Pleurotaceae</taxon>
        <taxon>Hohenbuehelia</taxon>
    </lineage>
</organism>
<dbReference type="InterPro" id="IPR000757">
    <property type="entry name" value="Beta-glucanase-like"/>
</dbReference>
<evidence type="ECO:0000256" key="3">
    <source>
        <dbReference type="ARBA" id="ARBA00023295"/>
    </source>
</evidence>
<sequence length="367" mass="39036">MYHNRCLAFLGVGLLAVSVKATSCNATTPCPASAPCCSDFGFCGKDDFCLGGCNPLASHALDSCKPAPLCQDATHTFADNSRILSNATFFDGNASEYDWVVDSGNIMNTNSSGGELALLLTEENRGTRISSTRYVHYGTITATMKVSKWAGVVTAFITMSGIKDEIDWEFPGATNTEAQSNIFWQGEIPTGKNDGGVHGDLKDTFANYHDYTIDWQPETLTFKIDGQTVRTVKKSDRNSDGISKYPNTPSRVQMSLWPAGINSSAAGTVEWAGGMIDWNSADYKAAGHYYALVKSVTIKCSDPTKPAADMTSYVYGANQTTNTPSIAFSNSSTLLNGAAGFGPAAANIHVSLVVAAVVGLLGLVQFV</sequence>
<keyword evidence="3" id="KW-0326">Glycosidase</keyword>
<accession>A0ABR3JWW8</accession>
<dbReference type="InterPro" id="IPR050546">
    <property type="entry name" value="Glycosyl_Hydrlase_16"/>
</dbReference>
<feature type="signal peptide" evidence="4">
    <location>
        <begin position="1"/>
        <end position="21"/>
    </location>
</feature>
<comment type="caution">
    <text evidence="6">The sequence shown here is derived from an EMBL/GenBank/DDBJ whole genome shotgun (WGS) entry which is preliminary data.</text>
</comment>
<dbReference type="PANTHER" id="PTHR10963">
    <property type="entry name" value="GLYCOSYL HYDROLASE-RELATED"/>
    <property type="match status" value="1"/>
</dbReference>
<keyword evidence="2" id="KW-0378">Hydrolase</keyword>
<feature type="chain" id="PRO_5045950865" description="GH16 domain-containing protein" evidence="4">
    <location>
        <begin position="22"/>
        <end position="367"/>
    </location>
</feature>
<dbReference type="SUPFAM" id="SSF49899">
    <property type="entry name" value="Concanavalin A-like lectins/glucanases"/>
    <property type="match status" value="1"/>
</dbReference>
<dbReference type="Gene3D" id="2.60.120.200">
    <property type="match status" value="1"/>
</dbReference>
<keyword evidence="7" id="KW-1185">Reference proteome</keyword>
<evidence type="ECO:0000313" key="7">
    <source>
        <dbReference type="Proteomes" id="UP001556367"/>
    </source>
</evidence>
<dbReference type="EMBL" id="JASNQZ010000002">
    <property type="protein sequence ID" value="KAL0959606.1"/>
    <property type="molecule type" value="Genomic_DNA"/>
</dbReference>
<dbReference type="InterPro" id="IPR013320">
    <property type="entry name" value="ConA-like_dom_sf"/>
</dbReference>
<keyword evidence="1 4" id="KW-0732">Signal</keyword>
<evidence type="ECO:0000259" key="5">
    <source>
        <dbReference type="PROSITE" id="PS51762"/>
    </source>
</evidence>
<gene>
    <name evidence="6" type="ORF">HGRIS_011313</name>
</gene>
<evidence type="ECO:0000256" key="4">
    <source>
        <dbReference type="SAM" id="SignalP"/>
    </source>
</evidence>
<dbReference type="PROSITE" id="PS51762">
    <property type="entry name" value="GH16_2"/>
    <property type="match status" value="1"/>
</dbReference>
<evidence type="ECO:0000313" key="6">
    <source>
        <dbReference type="EMBL" id="KAL0959606.1"/>
    </source>
</evidence>
<protein>
    <recommendedName>
        <fullName evidence="5">GH16 domain-containing protein</fullName>
    </recommendedName>
</protein>
<proteinExistence type="predicted"/>
<dbReference type="Pfam" id="PF00722">
    <property type="entry name" value="Glyco_hydro_16"/>
    <property type="match status" value="1"/>
</dbReference>
<dbReference type="Proteomes" id="UP001556367">
    <property type="component" value="Unassembled WGS sequence"/>
</dbReference>